<gene>
    <name evidence="1" type="ORF">T440DRAFT_483979</name>
</gene>
<dbReference type="EMBL" id="MU006366">
    <property type="protein sequence ID" value="KAF2844721.1"/>
    <property type="molecule type" value="Genomic_DNA"/>
</dbReference>
<name>A0A6A7ANC6_9PLEO</name>
<protein>
    <submittedName>
        <fullName evidence="1">Uncharacterized protein</fullName>
    </submittedName>
</protein>
<accession>A0A6A7ANC6</accession>
<evidence type="ECO:0000313" key="2">
    <source>
        <dbReference type="Proteomes" id="UP000799423"/>
    </source>
</evidence>
<proteinExistence type="predicted"/>
<sequence>MRIIAYDLSTRYPEIPVLTLENLEDKTRRSKETVWLIECDCTSISSTSALISSQPIMPTASGKSVEDLKAIIIDLLQHPVNLAILNARITRLEGANSLEDLYPILASPLKQKEHTSVLESFQNVKVTILKDLDAYRKYQDEDKQS</sequence>
<keyword evidence="2" id="KW-1185">Reference proteome</keyword>
<reference evidence="1" key="1">
    <citation type="submission" date="2020-01" db="EMBL/GenBank/DDBJ databases">
        <authorList>
            <consortium name="DOE Joint Genome Institute"/>
            <person name="Haridas S."/>
            <person name="Albert R."/>
            <person name="Binder M."/>
            <person name="Bloem J."/>
            <person name="Labutti K."/>
            <person name="Salamov A."/>
            <person name="Andreopoulos B."/>
            <person name="Baker S.E."/>
            <person name="Barry K."/>
            <person name="Bills G."/>
            <person name="Bluhm B.H."/>
            <person name="Cannon C."/>
            <person name="Castanera R."/>
            <person name="Culley D.E."/>
            <person name="Daum C."/>
            <person name="Ezra D."/>
            <person name="Gonzalez J.B."/>
            <person name="Henrissat B."/>
            <person name="Kuo A."/>
            <person name="Liang C."/>
            <person name="Lipzen A."/>
            <person name="Lutzoni F."/>
            <person name="Magnuson J."/>
            <person name="Mondo S."/>
            <person name="Nolan M."/>
            <person name="Ohm R."/>
            <person name="Pangilinan J."/>
            <person name="Park H.-J."/>
            <person name="Ramirez L."/>
            <person name="Alfaro M."/>
            <person name="Sun H."/>
            <person name="Tritt A."/>
            <person name="Yoshinaga Y."/>
            <person name="Zwiers L.-H."/>
            <person name="Turgeon B.G."/>
            <person name="Goodwin S.B."/>
            <person name="Spatafora J.W."/>
            <person name="Crous P.W."/>
            <person name="Grigoriev I.V."/>
        </authorList>
    </citation>
    <scope>NUCLEOTIDE SEQUENCE</scope>
    <source>
        <strain evidence="1">IPT5</strain>
    </source>
</reference>
<dbReference type="AlphaFoldDB" id="A0A6A7ANC6"/>
<evidence type="ECO:0000313" key="1">
    <source>
        <dbReference type="EMBL" id="KAF2844721.1"/>
    </source>
</evidence>
<organism evidence="1 2">
    <name type="scientific">Plenodomus tracheiphilus IPT5</name>
    <dbReference type="NCBI Taxonomy" id="1408161"/>
    <lineage>
        <taxon>Eukaryota</taxon>
        <taxon>Fungi</taxon>
        <taxon>Dikarya</taxon>
        <taxon>Ascomycota</taxon>
        <taxon>Pezizomycotina</taxon>
        <taxon>Dothideomycetes</taxon>
        <taxon>Pleosporomycetidae</taxon>
        <taxon>Pleosporales</taxon>
        <taxon>Pleosporineae</taxon>
        <taxon>Leptosphaeriaceae</taxon>
        <taxon>Plenodomus</taxon>
    </lineage>
</organism>
<dbReference type="Proteomes" id="UP000799423">
    <property type="component" value="Unassembled WGS sequence"/>
</dbReference>